<reference evidence="2 3" key="1">
    <citation type="submission" date="2020-02" db="EMBL/GenBank/DDBJ databases">
        <title>Whole-genome analyses of novel actinobacteria.</title>
        <authorList>
            <person name="Sahin N."/>
            <person name="Tokatli A."/>
        </authorList>
    </citation>
    <scope>NUCLEOTIDE SEQUENCE [LARGE SCALE GENOMIC DNA]</scope>
    <source>
        <strain evidence="2 3">YC419</strain>
    </source>
</reference>
<accession>A0ABX0E4F9</accession>
<gene>
    <name evidence="2" type="ORF">G6048_29095</name>
</gene>
<protein>
    <submittedName>
        <fullName evidence="2">Uncharacterized protein</fullName>
    </submittedName>
</protein>
<sequence>MAIGSEAAVGGAQAPVRVAPGGELAEGGSLGLGVCGRPICPVQKAPPEEHPVLPADLKIPSASSASASPLVCGATSA</sequence>
<feature type="region of interest" description="Disordered" evidence="1">
    <location>
        <begin position="1"/>
        <end position="20"/>
    </location>
</feature>
<proteinExistence type="predicted"/>
<evidence type="ECO:0000313" key="3">
    <source>
        <dbReference type="Proteomes" id="UP001518140"/>
    </source>
</evidence>
<organism evidence="2 3">
    <name type="scientific">Streptomyces ureilyticus</name>
    <dbReference type="NCBI Taxonomy" id="1775131"/>
    <lineage>
        <taxon>Bacteria</taxon>
        <taxon>Bacillati</taxon>
        <taxon>Actinomycetota</taxon>
        <taxon>Actinomycetes</taxon>
        <taxon>Kitasatosporales</taxon>
        <taxon>Streptomycetaceae</taxon>
        <taxon>Streptomyces</taxon>
    </lineage>
</organism>
<comment type="caution">
    <text evidence="2">The sequence shown here is derived from an EMBL/GenBank/DDBJ whole genome shotgun (WGS) entry which is preliminary data.</text>
</comment>
<dbReference type="RefSeq" id="WP_165342566.1">
    <property type="nucleotide sequence ID" value="NZ_JAAKZX010000112.1"/>
</dbReference>
<name>A0ABX0E4F9_9ACTN</name>
<dbReference type="Proteomes" id="UP001518140">
    <property type="component" value="Unassembled WGS sequence"/>
</dbReference>
<dbReference type="EMBL" id="JAAKZX010000112">
    <property type="protein sequence ID" value="NGO46022.1"/>
    <property type="molecule type" value="Genomic_DNA"/>
</dbReference>
<evidence type="ECO:0000256" key="1">
    <source>
        <dbReference type="SAM" id="MobiDB-lite"/>
    </source>
</evidence>
<evidence type="ECO:0000313" key="2">
    <source>
        <dbReference type="EMBL" id="NGO46022.1"/>
    </source>
</evidence>
<keyword evidence="3" id="KW-1185">Reference proteome</keyword>